<evidence type="ECO:0000256" key="3">
    <source>
        <dbReference type="ARBA" id="ARBA00023085"/>
    </source>
</evidence>
<accession>A0A9D1GNU9</accession>
<comment type="caution">
    <text evidence="6">The sequence shown here is derived from an EMBL/GenBank/DDBJ whole genome shotgun (WGS) entry which is preliminary data.</text>
</comment>
<name>A0A9D1GNU9_9BACT</name>
<feature type="chain" id="PRO_5038581705" evidence="4">
    <location>
        <begin position="18"/>
        <end position="506"/>
    </location>
</feature>
<keyword evidence="2" id="KW-0378">Hydrolase</keyword>
<evidence type="ECO:0000256" key="2">
    <source>
        <dbReference type="ARBA" id="ARBA00022801"/>
    </source>
</evidence>
<dbReference type="InterPro" id="IPR012334">
    <property type="entry name" value="Pectin_lyas_fold"/>
</dbReference>
<dbReference type="InterPro" id="IPR011050">
    <property type="entry name" value="Pectin_lyase_fold/virulence"/>
</dbReference>
<dbReference type="Pfam" id="PF01095">
    <property type="entry name" value="Pectinesterase"/>
    <property type="match status" value="1"/>
</dbReference>
<evidence type="ECO:0000256" key="4">
    <source>
        <dbReference type="SAM" id="SignalP"/>
    </source>
</evidence>
<dbReference type="InterPro" id="IPR000070">
    <property type="entry name" value="Pectinesterase_cat"/>
</dbReference>
<dbReference type="Proteomes" id="UP000886881">
    <property type="component" value="Unassembled WGS sequence"/>
</dbReference>
<keyword evidence="4" id="KW-0732">Signal</keyword>
<dbReference type="PROSITE" id="PS51257">
    <property type="entry name" value="PROKAR_LIPOPROTEIN"/>
    <property type="match status" value="1"/>
</dbReference>
<keyword evidence="3" id="KW-0063">Aspartyl esterase</keyword>
<dbReference type="Gene3D" id="2.160.20.10">
    <property type="entry name" value="Single-stranded right-handed beta-helix, Pectin lyase-like"/>
    <property type="match status" value="1"/>
</dbReference>
<evidence type="ECO:0000256" key="1">
    <source>
        <dbReference type="ARBA" id="ARBA00008891"/>
    </source>
</evidence>
<dbReference type="AlphaFoldDB" id="A0A9D1GNU9"/>
<gene>
    <name evidence="6" type="ORF">IAC35_05620</name>
</gene>
<reference evidence="6" key="2">
    <citation type="journal article" date="2021" name="PeerJ">
        <title>Extensive microbial diversity within the chicken gut microbiome revealed by metagenomics and culture.</title>
        <authorList>
            <person name="Gilroy R."/>
            <person name="Ravi A."/>
            <person name="Getino M."/>
            <person name="Pursley I."/>
            <person name="Horton D.L."/>
            <person name="Alikhan N.F."/>
            <person name="Baker D."/>
            <person name="Gharbi K."/>
            <person name="Hall N."/>
            <person name="Watson M."/>
            <person name="Adriaenssens E.M."/>
            <person name="Foster-Nyarko E."/>
            <person name="Jarju S."/>
            <person name="Secka A."/>
            <person name="Antonio M."/>
            <person name="Oren A."/>
            <person name="Chaudhuri R.R."/>
            <person name="La Ragione R."/>
            <person name="Hildebrand F."/>
            <person name="Pallen M.J."/>
        </authorList>
    </citation>
    <scope>NUCLEOTIDE SEQUENCE</scope>
    <source>
        <strain evidence="6">ChiHecec2B26-709</strain>
    </source>
</reference>
<dbReference type="PANTHER" id="PTHR31321">
    <property type="entry name" value="ACYL-COA THIOESTER HYDROLASE YBHC-RELATED"/>
    <property type="match status" value="1"/>
</dbReference>
<proteinExistence type="inferred from homology"/>
<feature type="signal peptide" evidence="4">
    <location>
        <begin position="1"/>
        <end position="17"/>
    </location>
</feature>
<evidence type="ECO:0000259" key="5">
    <source>
        <dbReference type="Pfam" id="PF01095"/>
    </source>
</evidence>
<sequence>MKTTNCILAAAALAILAGCGGKPEFFPAHKASGVNPDTHLVLTFESTPSVGDSGFIRIFDAETGKAVDSLDLSLPAGPTESRTYGPDCDYTKIPYDYSRSFMATNRNTLPGTPSGTAEPTPRDMQLTIIGGFTDGFHFHPVLVRGNSAVIYPHNNLLEYGRSYYVTIDDGAIVCGDFDGLEAGEWRFSTKADGPADPRHLSVNCNGNGDFSTVQGALDAVPDFCDDTTWISVAPGDYEEIVYARNKTNVVIRGAGPDKTHVHYANNEVFNPHPTNVKTNEWPGTFPSRRAAFALDNCSDIILTDISIATDLKGQAEGLLLNGERIALYNVRITGSGDALQANGTIYMENSEVIGDGDTILGRGSLFAWRCRFYNHGGPFSWVRNVSPAHGDIFVECHFEGLPDAPADFGRTHTNGRTSYPDAEFVVIDCTTRHFNPLGWSDIGCKSAKMLEYNTRDADSGEPADVSGRHPWSRRLDPVKDAELIASYRDPAFVLNGWTPERHLERQ</sequence>
<protein>
    <submittedName>
        <fullName evidence="6">Carbohydrate esterase</fullName>
    </submittedName>
</protein>
<evidence type="ECO:0000313" key="6">
    <source>
        <dbReference type="EMBL" id="HIT47316.1"/>
    </source>
</evidence>
<feature type="domain" description="Pectinesterase catalytic" evidence="5">
    <location>
        <begin position="201"/>
        <end position="375"/>
    </location>
</feature>
<dbReference type="EMBL" id="DVLC01000106">
    <property type="protein sequence ID" value="HIT47316.1"/>
    <property type="molecule type" value="Genomic_DNA"/>
</dbReference>
<reference evidence="6" key="1">
    <citation type="submission" date="2020-10" db="EMBL/GenBank/DDBJ databases">
        <authorList>
            <person name="Gilroy R."/>
        </authorList>
    </citation>
    <scope>NUCLEOTIDE SEQUENCE</scope>
    <source>
        <strain evidence="6">ChiHecec2B26-709</strain>
    </source>
</reference>
<dbReference type="PANTHER" id="PTHR31321:SF57">
    <property type="entry name" value="PECTINESTERASE 53-RELATED"/>
    <property type="match status" value="1"/>
</dbReference>
<comment type="similarity">
    <text evidence="1">Belongs to the pectinesterase family.</text>
</comment>
<dbReference type="GO" id="GO:0042545">
    <property type="term" value="P:cell wall modification"/>
    <property type="evidence" value="ECO:0007669"/>
    <property type="project" value="InterPro"/>
</dbReference>
<evidence type="ECO:0000313" key="7">
    <source>
        <dbReference type="Proteomes" id="UP000886881"/>
    </source>
</evidence>
<dbReference type="SUPFAM" id="SSF51126">
    <property type="entry name" value="Pectin lyase-like"/>
    <property type="match status" value="1"/>
</dbReference>
<dbReference type="GO" id="GO:0030599">
    <property type="term" value="F:pectinesterase activity"/>
    <property type="evidence" value="ECO:0007669"/>
    <property type="project" value="InterPro"/>
</dbReference>
<organism evidence="6 7">
    <name type="scientific">Candidatus Cryptobacteroides merdipullorum</name>
    <dbReference type="NCBI Taxonomy" id="2840771"/>
    <lineage>
        <taxon>Bacteria</taxon>
        <taxon>Pseudomonadati</taxon>
        <taxon>Bacteroidota</taxon>
        <taxon>Bacteroidia</taxon>
        <taxon>Bacteroidales</taxon>
        <taxon>Candidatus Cryptobacteroides</taxon>
    </lineage>
</organism>